<evidence type="ECO:0000259" key="2">
    <source>
        <dbReference type="PROSITE" id="PS51352"/>
    </source>
</evidence>
<dbReference type="Gene3D" id="3.40.30.10">
    <property type="entry name" value="Glutaredoxin"/>
    <property type="match status" value="1"/>
</dbReference>
<name>A0A9X2IPZ2_9BACI</name>
<keyword evidence="4" id="KW-1185">Reference proteome</keyword>
<dbReference type="InterPro" id="IPR036249">
    <property type="entry name" value="Thioredoxin-like_sf"/>
</dbReference>
<dbReference type="PANTHER" id="PTHR42852:SF17">
    <property type="entry name" value="THIOREDOXIN-LIKE PROTEIN HI_1115"/>
    <property type="match status" value="1"/>
</dbReference>
<dbReference type="RefSeq" id="WP_251222863.1">
    <property type="nucleotide sequence ID" value="NZ_JAMBOL010000005.1"/>
</dbReference>
<dbReference type="PROSITE" id="PS51352">
    <property type="entry name" value="THIOREDOXIN_2"/>
    <property type="match status" value="1"/>
</dbReference>
<dbReference type="Pfam" id="PF00578">
    <property type="entry name" value="AhpC-TSA"/>
    <property type="match status" value="1"/>
</dbReference>
<gene>
    <name evidence="3" type="ORF">M3202_08205</name>
</gene>
<dbReference type="Proteomes" id="UP001139179">
    <property type="component" value="Unassembled WGS sequence"/>
</dbReference>
<reference evidence="3" key="1">
    <citation type="submission" date="2022-05" db="EMBL/GenBank/DDBJ databases">
        <title>Comparative Genomics of Spacecraft Associated Microbes.</title>
        <authorList>
            <person name="Tran M.T."/>
            <person name="Wright A."/>
            <person name="Seuylemezian A."/>
            <person name="Eisen J."/>
            <person name="Coil D."/>
        </authorList>
    </citation>
    <scope>NUCLEOTIDE SEQUENCE</scope>
    <source>
        <strain evidence="3">214.1.1</strain>
    </source>
</reference>
<dbReference type="GO" id="GO:0016209">
    <property type="term" value="F:antioxidant activity"/>
    <property type="evidence" value="ECO:0007669"/>
    <property type="project" value="InterPro"/>
</dbReference>
<protein>
    <submittedName>
        <fullName evidence="3">TlpA family protein disulfide reductase</fullName>
    </submittedName>
</protein>
<dbReference type="SUPFAM" id="SSF52833">
    <property type="entry name" value="Thioredoxin-like"/>
    <property type="match status" value="1"/>
</dbReference>
<proteinExistence type="predicted"/>
<sequence length="170" mass="19368">MLKRIITVVIIVIAISLAAFVILLSGFNNDSPVNAGDDAINFSLENMQGEIVTLSEFEGKTIIVNFWASWCKPCINEMPELMKIQKLYKDKVVVVAVNRTLTERTVTAPEEFIKEHQINLEVLFDTEDEVSNLYKVIDMPETFIIDENFKVKERFLGELNADILVNLIEE</sequence>
<dbReference type="AlphaFoldDB" id="A0A9X2IPZ2"/>
<comment type="caution">
    <text evidence="3">The sequence shown here is derived from an EMBL/GenBank/DDBJ whole genome shotgun (WGS) entry which is preliminary data.</text>
</comment>
<evidence type="ECO:0000256" key="1">
    <source>
        <dbReference type="ARBA" id="ARBA00023157"/>
    </source>
</evidence>
<evidence type="ECO:0000313" key="3">
    <source>
        <dbReference type="EMBL" id="MCM3714068.1"/>
    </source>
</evidence>
<feature type="domain" description="Thioredoxin" evidence="2">
    <location>
        <begin position="33"/>
        <end position="170"/>
    </location>
</feature>
<organism evidence="3 4">
    <name type="scientific">Halalkalibacter oceani</name>
    <dbReference type="NCBI Taxonomy" id="1653776"/>
    <lineage>
        <taxon>Bacteria</taxon>
        <taxon>Bacillati</taxon>
        <taxon>Bacillota</taxon>
        <taxon>Bacilli</taxon>
        <taxon>Bacillales</taxon>
        <taxon>Bacillaceae</taxon>
        <taxon>Halalkalibacter</taxon>
    </lineage>
</organism>
<dbReference type="EMBL" id="JAMBOL010000005">
    <property type="protein sequence ID" value="MCM3714068.1"/>
    <property type="molecule type" value="Genomic_DNA"/>
</dbReference>
<dbReference type="CDD" id="cd02966">
    <property type="entry name" value="TlpA_like_family"/>
    <property type="match status" value="1"/>
</dbReference>
<dbReference type="InterPro" id="IPR050553">
    <property type="entry name" value="Thioredoxin_ResA/DsbE_sf"/>
</dbReference>
<dbReference type="PANTHER" id="PTHR42852">
    <property type="entry name" value="THIOL:DISULFIDE INTERCHANGE PROTEIN DSBE"/>
    <property type="match status" value="1"/>
</dbReference>
<keyword evidence="1" id="KW-1015">Disulfide bond</keyword>
<dbReference type="GO" id="GO:0016491">
    <property type="term" value="F:oxidoreductase activity"/>
    <property type="evidence" value="ECO:0007669"/>
    <property type="project" value="InterPro"/>
</dbReference>
<accession>A0A9X2IPZ2</accession>
<dbReference type="InterPro" id="IPR013766">
    <property type="entry name" value="Thioredoxin_domain"/>
</dbReference>
<dbReference type="InterPro" id="IPR000866">
    <property type="entry name" value="AhpC/TSA"/>
</dbReference>
<evidence type="ECO:0000313" key="4">
    <source>
        <dbReference type="Proteomes" id="UP001139179"/>
    </source>
</evidence>